<keyword evidence="3 5" id="KW-1133">Transmembrane helix</keyword>
<dbReference type="GO" id="GO:0016020">
    <property type="term" value="C:membrane"/>
    <property type="evidence" value="ECO:0007669"/>
    <property type="project" value="UniProtKB-SubCell"/>
</dbReference>
<evidence type="ECO:0000259" key="6">
    <source>
        <dbReference type="Pfam" id="PF00924"/>
    </source>
</evidence>
<comment type="caution">
    <text evidence="7">The sequence shown here is derived from an EMBL/GenBank/DDBJ whole genome shotgun (WGS) entry which is preliminary data.</text>
</comment>
<dbReference type="PANTHER" id="PTHR30221:SF8">
    <property type="entry name" value="SMALL-CONDUCTANCE MECHANOSENSITIVE CHANNEL"/>
    <property type="match status" value="1"/>
</dbReference>
<dbReference type="RefSeq" id="WP_255037181.1">
    <property type="nucleotide sequence ID" value="NZ_RJUF01000027.1"/>
</dbReference>
<name>A0AAE3H312_9BACT</name>
<dbReference type="AlphaFoldDB" id="A0AAE3H312"/>
<dbReference type="InterPro" id="IPR006685">
    <property type="entry name" value="MscS_channel_2nd"/>
</dbReference>
<accession>A0AAE3H312</accession>
<keyword evidence="4 5" id="KW-0472">Membrane</keyword>
<evidence type="ECO:0000256" key="1">
    <source>
        <dbReference type="ARBA" id="ARBA00004370"/>
    </source>
</evidence>
<dbReference type="Pfam" id="PF00924">
    <property type="entry name" value="MS_channel_2nd"/>
    <property type="match status" value="1"/>
</dbReference>
<keyword evidence="8" id="KW-1185">Reference proteome</keyword>
<evidence type="ECO:0000256" key="4">
    <source>
        <dbReference type="ARBA" id="ARBA00023136"/>
    </source>
</evidence>
<evidence type="ECO:0000313" key="8">
    <source>
        <dbReference type="Proteomes" id="UP001204144"/>
    </source>
</evidence>
<dbReference type="Proteomes" id="UP001204144">
    <property type="component" value="Unassembled WGS sequence"/>
</dbReference>
<dbReference type="GO" id="GO:0008381">
    <property type="term" value="F:mechanosensitive monoatomic ion channel activity"/>
    <property type="evidence" value="ECO:0007669"/>
    <property type="project" value="InterPro"/>
</dbReference>
<dbReference type="SUPFAM" id="SSF50182">
    <property type="entry name" value="Sm-like ribonucleoproteins"/>
    <property type="match status" value="1"/>
</dbReference>
<evidence type="ECO:0000256" key="2">
    <source>
        <dbReference type="ARBA" id="ARBA00022692"/>
    </source>
</evidence>
<feature type="transmembrane region" description="Helical" evidence="5">
    <location>
        <begin position="79"/>
        <end position="110"/>
    </location>
</feature>
<dbReference type="InterPro" id="IPR045275">
    <property type="entry name" value="MscS_archaea/bacteria_type"/>
</dbReference>
<dbReference type="Gene3D" id="2.30.30.60">
    <property type="match status" value="1"/>
</dbReference>
<evidence type="ECO:0000313" key="7">
    <source>
        <dbReference type="EMBL" id="MCP9763400.1"/>
    </source>
</evidence>
<comment type="subcellular location">
    <subcellularLocation>
        <location evidence="1">Membrane</location>
    </subcellularLocation>
</comment>
<dbReference type="EMBL" id="RJUF01000027">
    <property type="protein sequence ID" value="MCP9763400.1"/>
    <property type="molecule type" value="Genomic_DNA"/>
</dbReference>
<protein>
    <submittedName>
        <fullName evidence="7">Mechanosensitive ion channel family protein</fullName>
    </submittedName>
</protein>
<proteinExistence type="predicted"/>
<dbReference type="InterPro" id="IPR010920">
    <property type="entry name" value="LSM_dom_sf"/>
</dbReference>
<feature type="transmembrane region" description="Helical" evidence="5">
    <location>
        <begin position="12"/>
        <end position="33"/>
    </location>
</feature>
<gene>
    <name evidence="7" type="ORF">EGI31_10555</name>
</gene>
<dbReference type="InterPro" id="IPR023408">
    <property type="entry name" value="MscS_beta-dom_sf"/>
</dbReference>
<keyword evidence="2 5" id="KW-0812">Transmembrane</keyword>
<dbReference type="PANTHER" id="PTHR30221">
    <property type="entry name" value="SMALL-CONDUCTANCE MECHANOSENSITIVE CHANNEL"/>
    <property type="match status" value="1"/>
</dbReference>
<evidence type="ECO:0000256" key="5">
    <source>
        <dbReference type="SAM" id="Phobius"/>
    </source>
</evidence>
<dbReference type="Gene3D" id="1.10.287.1260">
    <property type="match status" value="1"/>
</dbReference>
<organism evidence="7 8">
    <name type="scientific">Lacihabitans soyangensis</name>
    <dbReference type="NCBI Taxonomy" id="869394"/>
    <lineage>
        <taxon>Bacteria</taxon>
        <taxon>Pseudomonadati</taxon>
        <taxon>Bacteroidota</taxon>
        <taxon>Cytophagia</taxon>
        <taxon>Cytophagales</taxon>
        <taxon>Leadbetterellaceae</taxon>
        <taxon>Lacihabitans</taxon>
    </lineage>
</organism>
<feature type="transmembrane region" description="Helical" evidence="5">
    <location>
        <begin position="53"/>
        <end position="73"/>
    </location>
</feature>
<reference evidence="7 8" key="1">
    <citation type="submission" date="2018-11" db="EMBL/GenBank/DDBJ databases">
        <title>Novel bacteria species description.</title>
        <authorList>
            <person name="Han J.-H."/>
        </authorList>
    </citation>
    <scope>NUCLEOTIDE SEQUENCE [LARGE SCALE GENOMIC DNA]</scope>
    <source>
        <strain evidence="7 8">KCTC23259</strain>
    </source>
</reference>
<evidence type="ECO:0000256" key="3">
    <source>
        <dbReference type="ARBA" id="ARBA00022989"/>
    </source>
</evidence>
<feature type="domain" description="Mechanosensitive ion channel MscS" evidence="6">
    <location>
        <begin position="98"/>
        <end position="161"/>
    </location>
</feature>
<sequence length="167" mass="18882">MEIMLESKYFEIVASVVVFILLMIVRAIFRSIIRKHAHKYDLDAGQKKYANKFFNFVLAILLFVCLGIIWDVSVKGLSIYFASVFTIVGVALFANWSILSNITSAIIMFFNSPYKIGTKIQIMDKEDSVTGTVLDITLFSIQIQTSEGDIVSYPNNIAIQKPIKQLK</sequence>